<reference evidence="1 2" key="1">
    <citation type="submission" date="2022-01" db="EMBL/GenBank/DDBJ databases">
        <authorList>
            <person name="Xiong W."/>
            <person name="Schranz E."/>
        </authorList>
    </citation>
    <scope>NUCLEOTIDE SEQUENCE [LARGE SCALE GENOMIC DNA]</scope>
</reference>
<dbReference type="AlphaFoldDB" id="A0AAU9NKS2"/>
<dbReference type="EMBL" id="CAKMRJ010004445">
    <property type="protein sequence ID" value="CAH1438473.1"/>
    <property type="molecule type" value="Genomic_DNA"/>
</dbReference>
<evidence type="ECO:0000313" key="1">
    <source>
        <dbReference type="EMBL" id="CAH1438473.1"/>
    </source>
</evidence>
<dbReference type="Proteomes" id="UP001157418">
    <property type="component" value="Unassembled WGS sequence"/>
</dbReference>
<protein>
    <submittedName>
        <fullName evidence="1">Uncharacterized protein</fullName>
    </submittedName>
</protein>
<accession>A0AAU9NKS2</accession>
<evidence type="ECO:0000313" key="2">
    <source>
        <dbReference type="Proteomes" id="UP001157418"/>
    </source>
</evidence>
<comment type="caution">
    <text evidence="1">The sequence shown here is derived from an EMBL/GenBank/DDBJ whole genome shotgun (WGS) entry which is preliminary data.</text>
</comment>
<sequence>MWDISFRSVMWCLIQHEHLPDLDGVSDQLSATTFDWIIITSPEAALVNEVKGEDVICLIKNSATLSGSLFTLHVSQICIELPTLTDKDKEVISTLGVRNKIFAKIENCEVGCPHFSSCM</sequence>
<gene>
    <name evidence="1" type="ORF">LVIROSA_LOCUS24735</name>
</gene>
<name>A0AAU9NKS2_9ASTR</name>
<keyword evidence="2" id="KW-1185">Reference proteome</keyword>
<organism evidence="1 2">
    <name type="scientific">Lactuca virosa</name>
    <dbReference type="NCBI Taxonomy" id="75947"/>
    <lineage>
        <taxon>Eukaryota</taxon>
        <taxon>Viridiplantae</taxon>
        <taxon>Streptophyta</taxon>
        <taxon>Embryophyta</taxon>
        <taxon>Tracheophyta</taxon>
        <taxon>Spermatophyta</taxon>
        <taxon>Magnoliopsida</taxon>
        <taxon>eudicotyledons</taxon>
        <taxon>Gunneridae</taxon>
        <taxon>Pentapetalae</taxon>
        <taxon>asterids</taxon>
        <taxon>campanulids</taxon>
        <taxon>Asterales</taxon>
        <taxon>Asteraceae</taxon>
        <taxon>Cichorioideae</taxon>
        <taxon>Cichorieae</taxon>
        <taxon>Lactucinae</taxon>
        <taxon>Lactuca</taxon>
    </lineage>
</organism>
<proteinExistence type="predicted"/>